<dbReference type="InterPro" id="IPR036259">
    <property type="entry name" value="MFS_trans_sf"/>
</dbReference>
<feature type="domain" description="Major facilitator superfamily (MFS) profile" evidence="7">
    <location>
        <begin position="203"/>
        <end position="395"/>
    </location>
</feature>
<evidence type="ECO:0000256" key="2">
    <source>
        <dbReference type="ARBA" id="ARBA00005241"/>
    </source>
</evidence>
<dbReference type="AlphaFoldDB" id="A0A559TAE7"/>
<name>A0A559TAE7_SERFO</name>
<keyword evidence="5 6" id="KW-0472">Membrane</keyword>
<evidence type="ECO:0000256" key="4">
    <source>
        <dbReference type="ARBA" id="ARBA00022989"/>
    </source>
</evidence>
<keyword evidence="3 6" id="KW-0812">Transmembrane</keyword>
<feature type="transmembrane region" description="Helical" evidence="6">
    <location>
        <begin position="94"/>
        <end position="117"/>
    </location>
</feature>
<dbReference type="Gene3D" id="1.20.1250.20">
    <property type="entry name" value="MFS general substrate transporter like domains"/>
    <property type="match status" value="2"/>
</dbReference>
<dbReference type="InterPro" id="IPR020846">
    <property type="entry name" value="MFS_dom"/>
</dbReference>
<feature type="transmembrane region" description="Helical" evidence="6">
    <location>
        <begin position="357"/>
        <end position="376"/>
    </location>
</feature>
<comment type="similarity">
    <text evidence="2">Belongs to the major facilitator superfamily. MFSD6 family.</text>
</comment>
<proteinExistence type="inferred from homology"/>
<evidence type="ECO:0000256" key="6">
    <source>
        <dbReference type="SAM" id="Phobius"/>
    </source>
</evidence>
<dbReference type="PANTHER" id="PTHR16172">
    <property type="entry name" value="MAJOR FACILITATOR SUPERFAMILY DOMAIN-CONTAINING PROTEIN 6-LIKE"/>
    <property type="match status" value="1"/>
</dbReference>
<gene>
    <name evidence="8" type="ORF">FHU10_4205</name>
</gene>
<evidence type="ECO:0000259" key="7">
    <source>
        <dbReference type="PROSITE" id="PS50850"/>
    </source>
</evidence>
<comment type="caution">
    <text evidence="8">The sequence shown here is derived from an EMBL/GenBank/DDBJ whole genome shotgun (WGS) entry which is preliminary data.</text>
</comment>
<feature type="transmembrane region" description="Helical" evidence="6">
    <location>
        <begin position="71"/>
        <end position="88"/>
    </location>
</feature>
<accession>A0A559TAE7</accession>
<dbReference type="PROSITE" id="PS50850">
    <property type="entry name" value="MFS"/>
    <property type="match status" value="1"/>
</dbReference>
<evidence type="ECO:0000256" key="5">
    <source>
        <dbReference type="ARBA" id="ARBA00023136"/>
    </source>
</evidence>
<keyword evidence="4 6" id="KW-1133">Transmembrane helix</keyword>
<comment type="subcellular location">
    <subcellularLocation>
        <location evidence="1">Membrane</location>
        <topology evidence="1">Multi-pass membrane protein</topology>
    </subcellularLocation>
</comment>
<protein>
    <submittedName>
        <fullName evidence="8">PPP family 3-phenylpropionic acid transporter</fullName>
    </submittedName>
</protein>
<feature type="transmembrane region" description="Helical" evidence="6">
    <location>
        <begin position="203"/>
        <end position="224"/>
    </location>
</feature>
<evidence type="ECO:0000313" key="8">
    <source>
        <dbReference type="EMBL" id="TVZ71573.1"/>
    </source>
</evidence>
<dbReference type="GO" id="GO:0016020">
    <property type="term" value="C:membrane"/>
    <property type="evidence" value="ECO:0007669"/>
    <property type="project" value="UniProtKB-SubCell"/>
</dbReference>
<reference evidence="8" key="2">
    <citation type="submission" date="2019-08" db="EMBL/GenBank/DDBJ databases">
        <title>Investigation of anaerobic lignin degradation for improved lignocellulosic biofuels.</title>
        <authorList>
            <person name="Deangelis K.PhD."/>
        </authorList>
    </citation>
    <scope>NUCLEOTIDE SEQUENCE [LARGE SCALE GENOMIC DNA]</scope>
    <source>
        <strain evidence="8">128R</strain>
    </source>
</reference>
<dbReference type="InterPro" id="IPR051717">
    <property type="entry name" value="MFS_MFSD6"/>
</dbReference>
<evidence type="ECO:0000256" key="1">
    <source>
        <dbReference type="ARBA" id="ARBA00004141"/>
    </source>
</evidence>
<feature type="transmembrane region" description="Helical" evidence="6">
    <location>
        <begin position="326"/>
        <end position="345"/>
    </location>
</feature>
<feature type="transmembrane region" description="Helical" evidence="6">
    <location>
        <begin position="5"/>
        <end position="26"/>
    </location>
</feature>
<sequence>MKSSYFCYSMGFAFLYFAFGGVFPLISTYLEGIGFSGMQIGTVIASGTFLTLGAQPILGAISDRVHNPKKVTLITIAIMIAICAVLSFNRNFAFIVVFYGLMIAMMNGVVPLTDNIALGSPHDYGKIRMWGSIGFAIAAQIGGVIYEELTDKSMFILFIIGMAITFMFFLTVTNPKVSVDEEKNKEKVPYKEIFSNVLKNKHYLLFLAVTFFMTGANETHLVYFGLLFKEMGGAPTALGTTFLLFTVSEIPFIFLADKIIKRCGIRPIVIATCAIYGARFMWYSTLPSPFIVQLTAVIQGISLGLFIVSSVHVVGSLIEPKYRNTAMSLVAMMGLGLGAMVYQLLGGYLMDIYGAKAIYFVIGALSFVALVIFLFIKIPDENSRSQHVEDVIEIK</sequence>
<feature type="transmembrane region" description="Helical" evidence="6">
    <location>
        <begin position="236"/>
        <end position="256"/>
    </location>
</feature>
<dbReference type="Pfam" id="PF12832">
    <property type="entry name" value="MFS_1_like"/>
    <property type="match status" value="1"/>
</dbReference>
<dbReference type="OrthoDB" id="9150135at2"/>
<dbReference type="EMBL" id="VISQ01000001">
    <property type="protein sequence ID" value="TVZ71573.1"/>
    <property type="molecule type" value="Genomic_DNA"/>
</dbReference>
<evidence type="ECO:0000256" key="3">
    <source>
        <dbReference type="ARBA" id="ARBA00022692"/>
    </source>
</evidence>
<dbReference type="SUPFAM" id="SSF103473">
    <property type="entry name" value="MFS general substrate transporter"/>
    <property type="match status" value="1"/>
</dbReference>
<dbReference type="InterPro" id="IPR024989">
    <property type="entry name" value="MFS_assoc_dom"/>
</dbReference>
<feature type="transmembrane region" description="Helical" evidence="6">
    <location>
        <begin position="38"/>
        <end position="59"/>
    </location>
</feature>
<feature type="transmembrane region" description="Helical" evidence="6">
    <location>
        <begin position="268"/>
        <end position="284"/>
    </location>
</feature>
<reference evidence="8" key="1">
    <citation type="submission" date="2019-06" db="EMBL/GenBank/DDBJ databases">
        <authorList>
            <person name="Deangelis K."/>
            <person name="Huntemann M."/>
            <person name="Clum A."/>
            <person name="Pillay M."/>
            <person name="Palaniappan K."/>
            <person name="Varghese N."/>
            <person name="Mikhailova N."/>
            <person name="Stamatis D."/>
            <person name="Reddy T."/>
            <person name="Daum C."/>
            <person name="Shapiro N."/>
            <person name="Ivanova N."/>
            <person name="Kyrpides N."/>
            <person name="Woyke T."/>
        </authorList>
    </citation>
    <scope>NUCLEOTIDE SEQUENCE [LARGE SCALE GENOMIC DNA]</scope>
    <source>
        <strain evidence="8">128R</strain>
    </source>
</reference>
<organism evidence="8">
    <name type="scientific">Serratia fonticola</name>
    <dbReference type="NCBI Taxonomy" id="47917"/>
    <lineage>
        <taxon>Bacteria</taxon>
        <taxon>Pseudomonadati</taxon>
        <taxon>Pseudomonadota</taxon>
        <taxon>Gammaproteobacteria</taxon>
        <taxon>Enterobacterales</taxon>
        <taxon>Yersiniaceae</taxon>
        <taxon>Serratia</taxon>
    </lineage>
</organism>
<feature type="transmembrane region" description="Helical" evidence="6">
    <location>
        <begin position="290"/>
        <end position="314"/>
    </location>
</feature>
<dbReference type="GO" id="GO:0022857">
    <property type="term" value="F:transmembrane transporter activity"/>
    <property type="evidence" value="ECO:0007669"/>
    <property type="project" value="InterPro"/>
</dbReference>
<dbReference type="PANTHER" id="PTHR16172:SF41">
    <property type="entry name" value="MAJOR FACILITATOR SUPERFAMILY DOMAIN-CONTAINING PROTEIN 6-LIKE"/>
    <property type="match status" value="1"/>
</dbReference>
<feature type="transmembrane region" description="Helical" evidence="6">
    <location>
        <begin position="129"/>
        <end position="146"/>
    </location>
</feature>
<feature type="transmembrane region" description="Helical" evidence="6">
    <location>
        <begin position="152"/>
        <end position="173"/>
    </location>
</feature>